<accession>A0A2J8A7H0</accession>
<feature type="region of interest" description="Disordered" evidence="7">
    <location>
        <begin position="480"/>
        <end position="538"/>
    </location>
</feature>
<dbReference type="GO" id="GO:0005819">
    <property type="term" value="C:spindle"/>
    <property type="evidence" value="ECO:0007669"/>
    <property type="project" value="UniProtKB-SubCell"/>
</dbReference>
<feature type="domain" description="TPX2 C-terminal" evidence="8">
    <location>
        <begin position="454"/>
        <end position="518"/>
    </location>
</feature>
<evidence type="ECO:0000256" key="7">
    <source>
        <dbReference type="SAM" id="MobiDB-lite"/>
    </source>
</evidence>
<dbReference type="GO" id="GO:0060236">
    <property type="term" value="P:regulation of mitotic spindle organization"/>
    <property type="evidence" value="ECO:0007669"/>
    <property type="project" value="InterPro"/>
</dbReference>
<feature type="compositionally biased region" description="Basic and acidic residues" evidence="7">
    <location>
        <begin position="223"/>
        <end position="247"/>
    </location>
</feature>
<dbReference type="InterPro" id="IPR009675">
    <property type="entry name" value="TPX2_fam"/>
</dbReference>
<evidence type="ECO:0000313" key="10">
    <source>
        <dbReference type="EMBL" id="PNH08486.1"/>
    </source>
</evidence>
<dbReference type="InterPro" id="IPR027330">
    <property type="entry name" value="TPX2_central_dom"/>
</dbReference>
<dbReference type="Pfam" id="PF06886">
    <property type="entry name" value="TPX2"/>
    <property type="match status" value="1"/>
</dbReference>
<feature type="region of interest" description="Disordered" evidence="7">
    <location>
        <begin position="356"/>
        <end position="395"/>
    </location>
</feature>
<dbReference type="Proteomes" id="UP000236333">
    <property type="component" value="Unassembled WGS sequence"/>
</dbReference>
<feature type="compositionally biased region" description="Pro residues" evidence="7">
    <location>
        <begin position="379"/>
        <end position="391"/>
    </location>
</feature>
<feature type="region of interest" description="Disordered" evidence="7">
    <location>
        <begin position="112"/>
        <end position="136"/>
    </location>
</feature>
<feature type="compositionally biased region" description="Basic and acidic residues" evidence="7">
    <location>
        <begin position="480"/>
        <end position="489"/>
    </location>
</feature>
<feature type="compositionally biased region" description="Basic and acidic residues" evidence="7">
    <location>
        <begin position="269"/>
        <end position="281"/>
    </location>
</feature>
<reference evidence="10 11" key="1">
    <citation type="journal article" date="2017" name="Mol. Biol. Evol.">
        <title>The 4-celled Tetrabaena socialis nuclear genome reveals the essential components for genetic control of cell number at the origin of multicellularity in the volvocine lineage.</title>
        <authorList>
            <person name="Featherston J."/>
            <person name="Arakaki Y."/>
            <person name="Hanschen E.R."/>
            <person name="Ferris P.J."/>
            <person name="Michod R.E."/>
            <person name="Olson B.J.S.C."/>
            <person name="Nozaki H."/>
            <person name="Durand P.M."/>
        </authorList>
    </citation>
    <scope>NUCLEOTIDE SEQUENCE [LARGE SCALE GENOMIC DNA]</scope>
    <source>
        <strain evidence="10 11">NIES-571</strain>
    </source>
</reference>
<dbReference type="PANTHER" id="PTHR14326:SF44">
    <property type="entry name" value="TARGETING PROTEIN FOR XKLP2"/>
    <property type="match status" value="1"/>
</dbReference>
<evidence type="ECO:0000256" key="1">
    <source>
        <dbReference type="ARBA" id="ARBA00004123"/>
    </source>
</evidence>
<protein>
    <submittedName>
        <fullName evidence="10">Targeting protein for Xklp2</fullName>
    </submittedName>
</protein>
<dbReference type="EMBL" id="PGGS01000127">
    <property type="protein sequence ID" value="PNH08486.1"/>
    <property type="molecule type" value="Genomic_DNA"/>
</dbReference>
<evidence type="ECO:0000259" key="9">
    <source>
        <dbReference type="Pfam" id="PF12214"/>
    </source>
</evidence>
<name>A0A2J8A7H0_9CHLO</name>
<evidence type="ECO:0000256" key="2">
    <source>
        <dbReference type="ARBA" id="ARBA00004186"/>
    </source>
</evidence>
<keyword evidence="6" id="KW-0539">Nucleus</keyword>
<evidence type="ECO:0000256" key="5">
    <source>
        <dbReference type="ARBA" id="ARBA00023212"/>
    </source>
</evidence>
<keyword evidence="11" id="KW-1185">Reference proteome</keyword>
<evidence type="ECO:0000256" key="4">
    <source>
        <dbReference type="ARBA" id="ARBA00022490"/>
    </source>
</evidence>
<feature type="compositionally biased region" description="Basic residues" evidence="7">
    <location>
        <begin position="71"/>
        <end position="81"/>
    </location>
</feature>
<dbReference type="PANTHER" id="PTHR14326">
    <property type="entry name" value="TARGETING PROTEIN FOR XKLP2"/>
    <property type="match status" value="1"/>
</dbReference>
<comment type="similarity">
    <text evidence="3">Belongs to the TPX2 family.</text>
</comment>
<proteinExistence type="inferred from homology"/>
<evidence type="ECO:0000313" key="11">
    <source>
        <dbReference type="Proteomes" id="UP000236333"/>
    </source>
</evidence>
<evidence type="ECO:0000256" key="3">
    <source>
        <dbReference type="ARBA" id="ARBA00005885"/>
    </source>
</evidence>
<sequence>MSATGFVRESRYEFDAPQHYDFQADDTEANKAGPSGRTPLRNANSGAATAAAPTEKGDKLKAIKAPLKLKGRSHQVVKTRLSKALQPRRVMPTRSTKQLTVPEDVELRTARRAQPHGKAGAAHADEDQGPAPSPYKPLLVRVKEFDKTPGRYKRKPEQLAPFKPLSITDPKDPLLLTTTRARPSGLKPREQMEADELAHMPMFKASTLNPLILSSSGQIGVPKVDKRDGTEAKPFHFVTDDRAEVRGARQQPQHGEAGPSGQRQQPQRTGEKDKGEKDLPKKARKSVAAHLLKIEEEPRHDFHARPVPRFINGPSMELQQPHAEAAAPTHPAPFKLATEQRGAQYRSTMAARVAAEDDAARRARVPRAHGLPLSTDMPLIPPKPDPRPLTVPEPFGLASEARHGEFQEQKKRAVEAEKAAKRADAEFKARPMWRGVPFRVHESTTGLTVPEDVQLHTSARAAERDVFNKAVAAQLAAQEARMREDEERRRVRKAAVFHARPVPDLSAAPAAKAPVPHKPLTKPVSPRLGRSKRHAADK</sequence>
<dbReference type="InterPro" id="IPR027329">
    <property type="entry name" value="TPX2_C"/>
</dbReference>
<dbReference type="GO" id="GO:0005874">
    <property type="term" value="C:microtubule"/>
    <property type="evidence" value="ECO:0007669"/>
    <property type="project" value="InterPro"/>
</dbReference>
<dbReference type="GO" id="GO:0005634">
    <property type="term" value="C:nucleus"/>
    <property type="evidence" value="ECO:0007669"/>
    <property type="project" value="UniProtKB-SubCell"/>
</dbReference>
<feature type="region of interest" description="Disordered" evidence="7">
    <location>
        <begin position="71"/>
        <end position="100"/>
    </location>
</feature>
<feature type="domain" description="TPX2 central" evidence="9">
    <location>
        <begin position="166"/>
        <end position="309"/>
    </location>
</feature>
<feature type="region of interest" description="Disordered" evidence="7">
    <location>
        <begin position="17"/>
        <end position="59"/>
    </location>
</feature>
<dbReference type="Pfam" id="PF12214">
    <property type="entry name" value="TPX2_importin"/>
    <property type="match status" value="1"/>
</dbReference>
<dbReference type="AlphaFoldDB" id="A0A2J8A7H0"/>
<dbReference type="OrthoDB" id="1684416at2759"/>
<gene>
    <name evidence="10" type="ORF">TSOC_004958</name>
</gene>
<evidence type="ECO:0000256" key="6">
    <source>
        <dbReference type="ARBA" id="ARBA00023242"/>
    </source>
</evidence>
<comment type="caution">
    <text evidence="10">The sequence shown here is derived from an EMBL/GenBank/DDBJ whole genome shotgun (WGS) entry which is preliminary data.</text>
</comment>
<keyword evidence="5" id="KW-0206">Cytoskeleton</keyword>
<keyword evidence="4" id="KW-0963">Cytoplasm</keyword>
<evidence type="ECO:0000259" key="8">
    <source>
        <dbReference type="Pfam" id="PF06886"/>
    </source>
</evidence>
<comment type="subcellular location">
    <subcellularLocation>
        <location evidence="2">Cytoplasm</location>
        <location evidence="2">Cytoskeleton</location>
        <location evidence="2">Spindle</location>
    </subcellularLocation>
    <subcellularLocation>
        <location evidence="1">Nucleus</location>
    </subcellularLocation>
</comment>
<organism evidence="10 11">
    <name type="scientific">Tetrabaena socialis</name>
    <dbReference type="NCBI Taxonomy" id="47790"/>
    <lineage>
        <taxon>Eukaryota</taxon>
        <taxon>Viridiplantae</taxon>
        <taxon>Chlorophyta</taxon>
        <taxon>core chlorophytes</taxon>
        <taxon>Chlorophyceae</taxon>
        <taxon>CS clade</taxon>
        <taxon>Chlamydomonadales</taxon>
        <taxon>Tetrabaenaceae</taxon>
        <taxon>Tetrabaena</taxon>
    </lineage>
</organism>
<feature type="region of interest" description="Disordered" evidence="7">
    <location>
        <begin position="218"/>
        <end position="288"/>
    </location>
</feature>
<feature type="compositionally biased region" description="Basic residues" evidence="7">
    <location>
        <begin position="529"/>
        <end position="538"/>
    </location>
</feature>